<comment type="caution">
    <text evidence="1">The sequence shown here is derived from an EMBL/GenBank/DDBJ whole genome shotgun (WGS) entry which is preliminary data.</text>
</comment>
<evidence type="ECO:0000313" key="1">
    <source>
        <dbReference type="EMBL" id="MBD2827398.1"/>
    </source>
</evidence>
<reference evidence="1" key="1">
    <citation type="journal article" date="2020" name="PLoS ONE">
        <title>Isolation and characterization of Streptomyces bacteriophages and Streptomyces strains encoding biosynthetic arsenals: Streptomyces strains and phages for antibiotic discovery.</title>
        <authorList>
            <person name="Montano E.T."/>
            <person name="Nideffer J.F."/>
            <person name="Brumage L."/>
            <person name="Erb M."/>
            <person name="Derman A.I."/>
            <person name="Davis J.P."/>
            <person name="Estrada E."/>
            <person name="Fu S."/>
            <person name="Le D."/>
            <person name="Vuppala A."/>
            <person name="Tran C."/>
            <person name="Luterstein E."/>
            <person name="Lakkaraju S."/>
            <person name="Panchagnula S."/>
            <person name="Ren C."/>
            <person name="Doan J."/>
            <person name="Tran S."/>
            <person name="Soriano J."/>
            <person name="Fujita Y."/>
            <person name="Gutala P."/>
            <person name="Fujii Q."/>
            <person name="Lee M."/>
            <person name="Bui A."/>
            <person name="Villarreal C."/>
            <person name="Shing S.R."/>
            <person name="Kim S."/>
            <person name="Freeman D."/>
            <person name="Racha V."/>
            <person name="Ho A."/>
            <person name="Kumar P."/>
            <person name="Falah K."/>
            <person name="Dawson T."/>
            <person name="Enustun E."/>
            <person name="Prichard A."/>
            <person name="Gomez A."/>
            <person name="Khanna K."/>
            <person name="Trigg S."/>
            <person name="Fernandez L."/>
            <person name="Pogliano K."/>
            <person name="Pogliano J."/>
        </authorList>
    </citation>
    <scope>NUCLEOTIDE SEQUENCE</scope>
    <source>
        <strain evidence="1">QF2</strain>
    </source>
</reference>
<dbReference type="AlphaFoldDB" id="A0A927BGX0"/>
<dbReference type="EMBL" id="JACWUS010000001">
    <property type="protein sequence ID" value="MBD2827398.1"/>
    <property type="molecule type" value="Genomic_DNA"/>
</dbReference>
<accession>A0A927BGX0</accession>
<name>A0A927BGX0_STRGL</name>
<gene>
    <name evidence="1" type="ORF">ID875_01195</name>
</gene>
<protein>
    <submittedName>
        <fullName evidence="1">Uncharacterized protein</fullName>
    </submittedName>
</protein>
<organism evidence="1">
    <name type="scientific">Streptomyces globisporus</name>
    <dbReference type="NCBI Taxonomy" id="1908"/>
    <lineage>
        <taxon>Bacteria</taxon>
        <taxon>Bacillati</taxon>
        <taxon>Actinomycetota</taxon>
        <taxon>Actinomycetes</taxon>
        <taxon>Kitasatosporales</taxon>
        <taxon>Streptomycetaceae</taxon>
        <taxon>Streptomyces</taxon>
    </lineage>
</organism>
<sequence>MLQCTAVTALPPEEVQRLRASEDGPEEPEPYVLCELGAHDGQDTEHAAYLVPGRTPESPAVWFFWAGGEPERVHRSAYVPWCPAILRQVDTGVVRRCNLFDRHGAAHSWDVADPLGDLVAGRIAFGDSPKGDPCP</sequence>
<proteinExistence type="predicted"/>